<keyword evidence="5" id="KW-1185">Reference proteome</keyword>
<evidence type="ECO:0000259" key="3">
    <source>
        <dbReference type="Pfam" id="PF13359"/>
    </source>
</evidence>
<name>A0AAV8XN57_9CUCU</name>
<sequence length="126" mass="14865">MEQGTIPGLLLGDNGYVCRHYPLTPFLQPTRYNIAHKRTRNIVERLFGIWKRQFPCLQKGLQTKLDTSIAIICATAVLYNIGIRHNDNIDEHINENEDVRPPEEIPHNERRGLEFRRRFAFQHFRV</sequence>
<dbReference type="Proteomes" id="UP001162162">
    <property type="component" value="Unassembled WGS sequence"/>
</dbReference>
<evidence type="ECO:0000256" key="2">
    <source>
        <dbReference type="ARBA" id="ARBA00022723"/>
    </source>
</evidence>
<proteinExistence type="predicted"/>
<protein>
    <recommendedName>
        <fullName evidence="3">DDE Tnp4 domain-containing protein</fullName>
    </recommendedName>
</protein>
<dbReference type="Pfam" id="PF13359">
    <property type="entry name" value="DDE_Tnp_4"/>
    <property type="match status" value="1"/>
</dbReference>
<evidence type="ECO:0000313" key="4">
    <source>
        <dbReference type="EMBL" id="KAJ8939907.1"/>
    </source>
</evidence>
<feature type="domain" description="DDE Tnp4" evidence="3">
    <location>
        <begin position="9"/>
        <end position="80"/>
    </location>
</feature>
<evidence type="ECO:0000313" key="5">
    <source>
        <dbReference type="Proteomes" id="UP001162162"/>
    </source>
</evidence>
<dbReference type="AlphaFoldDB" id="A0AAV8XN57"/>
<dbReference type="GO" id="GO:0046872">
    <property type="term" value="F:metal ion binding"/>
    <property type="evidence" value="ECO:0007669"/>
    <property type="project" value="UniProtKB-KW"/>
</dbReference>
<gene>
    <name evidence="4" type="ORF">NQ318_023248</name>
</gene>
<dbReference type="EMBL" id="JAPWTK010000460">
    <property type="protein sequence ID" value="KAJ8939907.1"/>
    <property type="molecule type" value="Genomic_DNA"/>
</dbReference>
<dbReference type="InterPro" id="IPR027806">
    <property type="entry name" value="HARBI1_dom"/>
</dbReference>
<accession>A0AAV8XN57</accession>
<organism evidence="4 5">
    <name type="scientific">Aromia moschata</name>
    <dbReference type="NCBI Taxonomy" id="1265417"/>
    <lineage>
        <taxon>Eukaryota</taxon>
        <taxon>Metazoa</taxon>
        <taxon>Ecdysozoa</taxon>
        <taxon>Arthropoda</taxon>
        <taxon>Hexapoda</taxon>
        <taxon>Insecta</taxon>
        <taxon>Pterygota</taxon>
        <taxon>Neoptera</taxon>
        <taxon>Endopterygota</taxon>
        <taxon>Coleoptera</taxon>
        <taxon>Polyphaga</taxon>
        <taxon>Cucujiformia</taxon>
        <taxon>Chrysomeloidea</taxon>
        <taxon>Cerambycidae</taxon>
        <taxon>Cerambycinae</taxon>
        <taxon>Callichromatini</taxon>
        <taxon>Aromia</taxon>
    </lineage>
</organism>
<evidence type="ECO:0000256" key="1">
    <source>
        <dbReference type="ARBA" id="ARBA00001968"/>
    </source>
</evidence>
<reference evidence="4" key="1">
    <citation type="journal article" date="2023" name="Insect Mol. Biol.">
        <title>Genome sequencing provides insights into the evolution of gene families encoding plant cell wall-degrading enzymes in longhorned beetles.</title>
        <authorList>
            <person name="Shin N.R."/>
            <person name="Okamura Y."/>
            <person name="Kirsch R."/>
            <person name="Pauchet Y."/>
        </authorList>
    </citation>
    <scope>NUCLEOTIDE SEQUENCE</scope>
    <source>
        <strain evidence="4">AMC_N1</strain>
    </source>
</reference>
<comment type="cofactor">
    <cofactor evidence="1">
        <name>a divalent metal cation</name>
        <dbReference type="ChEBI" id="CHEBI:60240"/>
    </cofactor>
</comment>
<keyword evidence="2" id="KW-0479">Metal-binding</keyword>
<comment type="caution">
    <text evidence="4">The sequence shown here is derived from an EMBL/GenBank/DDBJ whole genome shotgun (WGS) entry which is preliminary data.</text>
</comment>